<dbReference type="AlphaFoldDB" id="A0A4S8PI36"/>
<evidence type="ECO:0000313" key="1">
    <source>
        <dbReference type="EMBL" id="THV29621.1"/>
    </source>
</evidence>
<dbReference type="Gene3D" id="3.40.50.1000">
    <property type="entry name" value="HAD superfamily/HAD-like"/>
    <property type="match status" value="2"/>
</dbReference>
<sequence length="348" mass="35740">MTRLKGAPEALAGAYDQALLDLDGVVYLLHEPIPEAAATIAALPGLDCEPVFVTNNASRSPETVADALRGMGVPAEAAQVLTSAQVVAEILRDRLAPGDPVLVTGSQALAAAVEAEGLTTTDDPKAAKGIAYGMVPTVTWRDLADLTLAARGGAVWVATNLDATLPTPDGPLPGTGALAGAISAALGRGPDVIAGKPEPGIYRAATARRPGGTAVMVGDRPDSDIEGANRAGLDSLLVFTGVASPLEALALPPEQRPTYLGWNLGALTEPHPEPQWNDAVDRIDCGGWTATLETGPAGAEIRLRGEGAELDAWRALCELSWAAADMTDYDPTRAPVADSDAARKLLGD</sequence>
<dbReference type="InterPro" id="IPR036412">
    <property type="entry name" value="HAD-like_sf"/>
</dbReference>
<evidence type="ECO:0000313" key="2">
    <source>
        <dbReference type="Proteomes" id="UP000305792"/>
    </source>
</evidence>
<organism evidence="1 2">
    <name type="scientific">Glycomyces paridis</name>
    <dbReference type="NCBI Taxonomy" id="2126555"/>
    <lineage>
        <taxon>Bacteria</taxon>
        <taxon>Bacillati</taxon>
        <taxon>Actinomycetota</taxon>
        <taxon>Actinomycetes</taxon>
        <taxon>Glycomycetales</taxon>
        <taxon>Glycomycetaceae</taxon>
        <taxon>Glycomyces</taxon>
    </lineage>
</organism>
<gene>
    <name evidence="1" type="ORF">E9998_09030</name>
</gene>
<dbReference type="SUPFAM" id="SSF56784">
    <property type="entry name" value="HAD-like"/>
    <property type="match status" value="1"/>
</dbReference>
<dbReference type="InterPro" id="IPR023214">
    <property type="entry name" value="HAD_sf"/>
</dbReference>
<dbReference type="EMBL" id="STGX01000005">
    <property type="protein sequence ID" value="THV29621.1"/>
    <property type="molecule type" value="Genomic_DNA"/>
</dbReference>
<name>A0A4S8PI36_9ACTN</name>
<dbReference type="RefSeq" id="WP_136529364.1">
    <property type="nucleotide sequence ID" value="NZ_STGX01000005.1"/>
</dbReference>
<dbReference type="Proteomes" id="UP000305792">
    <property type="component" value="Unassembled WGS sequence"/>
</dbReference>
<dbReference type="GO" id="GO:0005737">
    <property type="term" value="C:cytoplasm"/>
    <property type="evidence" value="ECO:0007669"/>
    <property type="project" value="TreeGrafter"/>
</dbReference>
<protein>
    <submittedName>
        <fullName evidence="1">HAD-IIA family hydrolase</fullName>
    </submittedName>
</protein>
<dbReference type="InterPro" id="IPR006357">
    <property type="entry name" value="HAD-SF_hydro_IIA"/>
</dbReference>
<dbReference type="PANTHER" id="PTHR19288">
    <property type="entry name" value="4-NITROPHENYLPHOSPHATASE-RELATED"/>
    <property type="match status" value="1"/>
</dbReference>
<dbReference type="PANTHER" id="PTHR19288:SF95">
    <property type="entry name" value="D-GLYCEROL 3-PHOSPHATE PHOSPHATASE"/>
    <property type="match status" value="1"/>
</dbReference>
<keyword evidence="1" id="KW-0378">Hydrolase</keyword>
<proteinExistence type="predicted"/>
<dbReference type="Pfam" id="PF13242">
    <property type="entry name" value="Hydrolase_like"/>
    <property type="match status" value="1"/>
</dbReference>
<reference evidence="1 2" key="1">
    <citation type="journal article" date="2018" name="Int. J. Syst. Evol. Microbiol.">
        <title>Glycomyces paridis sp. nov., isolated from the medicinal plant Paris polyphylla.</title>
        <authorList>
            <person name="Fang X.M."/>
            <person name="Bai J.L."/>
            <person name="Su J."/>
            <person name="Zhao L.L."/>
            <person name="Liu H.Y."/>
            <person name="Ma B.P."/>
            <person name="Zhang Y.Q."/>
            <person name="Yu L.Y."/>
        </authorList>
    </citation>
    <scope>NUCLEOTIDE SEQUENCE [LARGE SCALE GENOMIC DNA]</scope>
    <source>
        <strain evidence="1 2">CPCC 204357</strain>
    </source>
</reference>
<comment type="caution">
    <text evidence="1">The sequence shown here is derived from an EMBL/GenBank/DDBJ whole genome shotgun (WGS) entry which is preliminary data.</text>
</comment>
<dbReference type="OrthoDB" id="3400930at2"/>
<dbReference type="Pfam" id="PF13344">
    <property type="entry name" value="Hydrolase_6"/>
    <property type="match status" value="1"/>
</dbReference>
<dbReference type="NCBIfam" id="TIGR01460">
    <property type="entry name" value="HAD-SF-IIA"/>
    <property type="match status" value="1"/>
</dbReference>
<keyword evidence="2" id="KW-1185">Reference proteome</keyword>
<accession>A0A4S8PI36</accession>
<dbReference type="GO" id="GO:0016791">
    <property type="term" value="F:phosphatase activity"/>
    <property type="evidence" value="ECO:0007669"/>
    <property type="project" value="TreeGrafter"/>
</dbReference>